<keyword evidence="3" id="KW-0539">Nucleus</keyword>
<name>A0A2Y9S1W7_TRIMA</name>
<dbReference type="InterPro" id="IPR052435">
    <property type="entry name" value="YY1-Transcr_Regul"/>
</dbReference>
<dbReference type="AlphaFoldDB" id="A0A2Y9S1W7"/>
<protein>
    <submittedName>
        <fullName evidence="5">GON-4-like protein</fullName>
    </submittedName>
</protein>
<gene>
    <name evidence="5" type="primary">LOC111822794</name>
</gene>
<evidence type="ECO:0000256" key="2">
    <source>
        <dbReference type="ARBA" id="ARBA00023163"/>
    </source>
</evidence>
<dbReference type="InParanoid" id="A0A2Y9S1W7"/>
<evidence type="ECO:0000256" key="1">
    <source>
        <dbReference type="ARBA" id="ARBA00023015"/>
    </source>
</evidence>
<keyword evidence="1" id="KW-0805">Transcription regulation</keyword>
<dbReference type="GO" id="GO:0003712">
    <property type="term" value="F:transcription coregulator activity"/>
    <property type="evidence" value="ECO:0007669"/>
    <property type="project" value="TreeGrafter"/>
</dbReference>
<keyword evidence="2" id="KW-0804">Transcription</keyword>
<dbReference type="Proteomes" id="UP000248480">
    <property type="component" value="Unplaced"/>
</dbReference>
<proteinExistence type="predicted"/>
<dbReference type="RefSeq" id="XP_023598369.1">
    <property type="nucleotide sequence ID" value="XM_023742601.1"/>
</dbReference>
<dbReference type="GeneID" id="111822794"/>
<dbReference type="KEGG" id="tmu:111822794"/>
<dbReference type="PANTHER" id="PTHR16088">
    <property type="entry name" value="YY1 ASSOCIATED PROTEIN-RELATED"/>
    <property type="match status" value="1"/>
</dbReference>
<reference evidence="5" key="1">
    <citation type="submission" date="2025-08" db="UniProtKB">
        <authorList>
            <consortium name="RefSeq"/>
        </authorList>
    </citation>
    <scope>IDENTIFICATION</scope>
</reference>
<keyword evidence="4" id="KW-1185">Reference proteome</keyword>
<dbReference type="GO" id="GO:0006355">
    <property type="term" value="P:regulation of DNA-templated transcription"/>
    <property type="evidence" value="ECO:0007669"/>
    <property type="project" value="TreeGrafter"/>
</dbReference>
<dbReference type="GO" id="GO:0005634">
    <property type="term" value="C:nucleus"/>
    <property type="evidence" value="ECO:0007669"/>
    <property type="project" value="TreeGrafter"/>
</dbReference>
<feature type="non-terminal residue" evidence="5">
    <location>
        <position position="129"/>
    </location>
</feature>
<sequence length="129" mass="14285">MTETDEESGILSEAEKVTTPAIRHISAEVVPMGPPPPPKPKQTKDSTFMEKLHAVDEELASSPVCVDSFQTMDDSLIAFRTRSKMPLKDVPLGQLEAKLRAPDITPDMYDPNTADDENWKTWLGGLMDD</sequence>
<dbReference type="PANTHER" id="PTHR16088:SF3">
    <property type="entry name" value="GON-4-LIKE PROTEIN"/>
    <property type="match status" value="1"/>
</dbReference>
<evidence type="ECO:0000313" key="5">
    <source>
        <dbReference type="RefSeq" id="XP_023598369.1"/>
    </source>
</evidence>
<dbReference type="STRING" id="127582.A0A2Y9S1W7"/>
<evidence type="ECO:0000256" key="3">
    <source>
        <dbReference type="ARBA" id="ARBA00023242"/>
    </source>
</evidence>
<organism evidence="4 5">
    <name type="scientific">Trichechus manatus latirostris</name>
    <name type="common">Florida manatee</name>
    <dbReference type="NCBI Taxonomy" id="127582"/>
    <lineage>
        <taxon>Eukaryota</taxon>
        <taxon>Metazoa</taxon>
        <taxon>Chordata</taxon>
        <taxon>Craniata</taxon>
        <taxon>Vertebrata</taxon>
        <taxon>Euteleostomi</taxon>
        <taxon>Mammalia</taxon>
        <taxon>Eutheria</taxon>
        <taxon>Afrotheria</taxon>
        <taxon>Sirenia</taxon>
        <taxon>Trichechidae</taxon>
        <taxon>Trichechus</taxon>
    </lineage>
</organism>
<evidence type="ECO:0000313" key="4">
    <source>
        <dbReference type="Proteomes" id="UP000248480"/>
    </source>
</evidence>
<accession>A0A2Y9S1W7</accession>